<feature type="transmembrane region" description="Helical" evidence="1">
    <location>
        <begin position="107"/>
        <end position="133"/>
    </location>
</feature>
<sequence length="497" mass="52105">MIEALNYFFISWVDVRLLLLTAAGTFAGIYIGAIPGLSVTMAVSILISFTFKWEVNSALALISGIYLGGVYGGSRSAILLNIPGAPSAIATGLDGYPLAKRGEAGTAIGLTTVVSVVGGFIGILALAVAAPAVADLALQFAPRDYLMLAIWGILLVGSLSGGSLAKGIFAGALGVLIGSVGLDPMTAESRFTFGSLQLTAGISYVAAMIGFFGVAEVLCQLHELKLQAIKQDVSKILPSWSLLRKYLPLTARTSTIGVVVGALPGAGGDIAALMAYDHAKRTVKDPSRPFGEGAYEGLVAPESANNAAVGGAYIPMLTLGIPGDAVTAVIIGAMYIHGLKPGPMLMVETPHLFWFIVGSLTLANIFLLVFGLTGIRLFAKIVETPKPILLPVILVLSAVGAYAINNNPVDVYWMLGFGVLGYFLKMYGFQVGPVILGMILGPLMDKSYRQAMISAEGNPVQFAGEFFTSPLSLVILIALTLTIASQSTWWKRLRGRT</sequence>
<dbReference type="InterPro" id="IPR002823">
    <property type="entry name" value="DUF112_TM"/>
</dbReference>
<feature type="transmembrane region" description="Helical" evidence="1">
    <location>
        <begin position="145"/>
        <end position="178"/>
    </location>
</feature>
<evidence type="ECO:0000313" key="3">
    <source>
        <dbReference type="EMBL" id="QBM29397.1"/>
    </source>
</evidence>
<gene>
    <name evidence="3" type="ORF">HPF_17015</name>
</gene>
<feature type="transmembrane region" description="Helical" evidence="1">
    <location>
        <begin position="313"/>
        <end position="336"/>
    </location>
</feature>
<name>A0A4P6WZW3_HYDPS</name>
<feature type="transmembrane region" description="Helical" evidence="1">
    <location>
        <begin position="411"/>
        <end position="441"/>
    </location>
</feature>
<dbReference type="AlphaFoldDB" id="A0A4P6WZW3"/>
<feature type="domain" description="DUF112" evidence="2">
    <location>
        <begin position="18"/>
        <end position="436"/>
    </location>
</feature>
<organism evidence="3 4">
    <name type="scientific">Hydrogenophaga pseudoflava</name>
    <name type="common">Pseudomonas carboxydoflava</name>
    <dbReference type="NCBI Taxonomy" id="47421"/>
    <lineage>
        <taxon>Bacteria</taxon>
        <taxon>Pseudomonadati</taxon>
        <taxon>Pseudomonadota</taxon>
        <taxon>Betaproteobacteria</taxon>
        <taxon>Burkholderiales</taxon>
        <taxon>Comamonadaceae</taxon>
        <taxon>Hydrogenophaga</taxon>
    </lineage>
</organism>
<feature type="transmembrane region" description="Helical" evidence="1">
    <location>
        <begin position="198"/>
        <end position="219"/>
    </location>
</feature>
<evidence type="ECO:0000313" key="4">
    <source>
        <dbReference type="Proteomes" id="UP000293912"/>
    </source>
</evidence>
<feature type="transmembrane region" description="Helical" evidence="1">
    <location>
        <begin position="55"/>
        <end position="73"/>
    </location>
</feature>
<feature type="transmembrane region" description="Helical" evidence="1">
    <location>
        <begin position="387"/>
        <end position="405"/>
    </location>
</feature>
<accession>A0A4P6WZW3</accession>
<dbReference type="RefSeq" id="WP_133157308.1">
    <property type="nucleotide sequence ID" value="NZ_CP037867.1"/>
</dbReference>
<dbReference type="Proteomes" id="UP000293912">
    <property type="component" value="Chromosome"/>
</dbReference>
<dbReference type="EMBL" id="CP037867">
    <property type="protein sequence ID" value="QBM29397.1"/>
    <property type="molecule type" value="Genomic_DNA"/>
</dbReference>
<keyword evidence="1" id="KW-0472">Membrane</keyword>
<feature type="transmembrane region" description="Helical" evidence="1">
    <location>
        <begin position="462"/>
        <end position="484"/>
    </location>
</feature>
<dbReference type="PANTHER" id="PTHR35342:SF5">
    <property type="entry name" value="TRICARBOXYLIC TRANSPORT PROTEIN"/>
    <property type="match status" value="1"/>
</dbReference>
<evidence type="ECO:0000256" key="1">
    <source>
        <dbReference type="SAM" id="Phobius"/>
    </source>
</evidence>
<dbReference type="Pfam" id="PF01970">
    <property type="entry name" value="TctA"/>
    <property type="match status" value="1"/>
</dbReference>
<keyword evidence="1" id="KW-0812">Transmembrane</keyword>
<keyword evidence="1" id="KW-1133">Transmembrane helix</keyword>
<evidence type="ECO:0000259" key="2">
    <source>
        <dbReference type="Pfam" id="PF01970"/>
    </source>
</evidence>
<reference evidence="3 4" key="1">
    <citation type="submission" date="2019-03" db="EMBL/GenBank/DDBJ databases">
        <authorList>
            <person name="Sebastian G."/>
            <person name="Baumann P."/>
            <person name="Ruckert C."/>
            <person name="Kalinowski J."/>
            <person name="Nebel B."/>
            <person name="Takors R."/>
            <person name="Blombach B."/>
        </authorList>
    </citation>
    <scope>NUCLEOTIDE SEQUENCE [LARGE SCALE GENOMIC DNA]</scope>
    <source>
        <strain evidence="3 4">DSM 1084</strain>
    </source>
</reference>
<protein>
    <submittedName>
        <fullName evidence="3">Tripartite tricarboxylate transporter TctA family protein</fullName>
    </submittedName>
</protein>
<keyword evidence="4" id="KW-1185">Reference proteome</keyword>
<dbReference type="PANTHER" id="PTHR35342">
    <property type="entry name" value="TRICARBOXYLIC TRANSPORT PROTEIN"/>
    <property type="match status" value="1"/>
</dbReference>
<feature type="transmembrane region" description="Helical" evidence="1">
    <location>
        <begin position="352"/>
        <end position="375"/>
    </location>
</feature>
<dbReference type="KEGG" id="hpse:HPF_17015"/>
<feature type="transmembrane region" description="Helical" evidence="1">
    <location>
        <begin position="17"/>
        <end position="43"/>
    </location>
</feature>
<proteinExistence type="predicted"/>